<protein>
    <submittedName>
        <fullName evidence="1">Uncharacterized protein</fullName>
    </submittedName>
</protein>
<evidence type="ECO:0000313" key="1">
    <source>
        <dbReference type="EMBL" id="KAK1139772.1"/>
    </source>
</evidence>
<gene>
    <name evidence="1" type="ORF">N8T08_011169</name>
</gene>
<name>A0ACC3AQK4_9EURO</name>
<keyword evidence="2" id="KW-1185">Reference proteome</keyword>
<evidence type="ECO:0000313" key="2">
    <source>
        <dbReference type="Proteomes" id="UP001177260"/>
    </source>
</evidence>
<organism evidence="1 2">
    <name type="scientific">Aspergillus melleus</name>
    <dbReference type="NCBI Taxonomy" id="138277"/>
    <lineage>
        <taxon>Eukaryota</taxon>
        <taxon>Fungi</taxon>
        <taxon>Dikarya</taxon>
        <taxon>Ascomycota</taxon>
        <taxon>Pezizomycotina</taxon>
        <taxon>Eurotiomycetes</taxon>
        <taxon>Eurotiomycetidae</taxon>
        <taxon>Eurotiales</taxon>
        <taxon>Aspergillaceae</taxon>
        <taxon>Aspergillus</taxon>
        <taxon>Aspergillus subgen. Circumdati</taxon>
    </lineage>
</organism>
<dbReference type="EMBL" id="JAOPJF010000098">
    <property type="protein sequence ID" value="KAK1139772.1"/>
    <property type="molecule type" value="Genomic_DNA"/>
</dbReference>
<reference evidence="1 2" key="1">
    <citation type="journal article" date="2023" name="ACS Omega">
        <title>Identification of the Neoaspergillic Acid Biosynthesis Gene Cluster by Establishing an In Vitro CRISPR-Ribonucleoprotein Genetic System in Aspergillus melleus.</title>
        <authorList>
            <person name="Yuan B."/>
            <person name="Grau M.F."/>
            <person name="Murata R.M."/>
            <person name="Torok T."/>
            <person name="Venkateswaran K."/>
            <person name="Stajich J.E."/>
            <person name="Wang C.C.C."/>
        </authorList>
    </citation>
    <scope>NUCLEOTIDE SEQUENCE [LARGE SCALE GENOMIC DNA]</scope>
    <source>
        <strain evidence="1 2">IMV 1140</strain>
    </source>
</reference>
<accession>A0ACC3AQK4</accession>
<proteinExistence type="predicted"/>
<dbReference type="Proteomes" id="UP001177260">
    <property type="component" value="Unassembled WGS sequence"/>
</dbReference>
<sequence length="539" mass="60762">MVNHGRSNGCLTCKRRRVKCDEARPNCHSCQRLGLHCGGYRAKPTTFKFKDQSHKFGTEIFPKKACPSPRPLAEPDTSVPFFLQHYAVMGRDMQSASGFFELLVPVYSSQPQKSALSLAVSAIASEVISLWRHNSFGAPQEAYLQAVKCLRSTIQDPNERGKPATVLAVLSLQFYENLAAIYDRRPASRVHHDGAISLLPFAKSDFTNRLVSGYLRKYIFHSEMSSAIRQNRPLQSIVRSSFTESNDSTTEPANPSFLLDSIGASVAELQASYFQRANHDNPMLSEQHEHRDWRTEAQHINEQLLAWARSVPEYWRPRKLTSGQDIEPLIPTYESVCEVYPSCQIGTIWNLWRVQRLLLIKIILSSDEISARDEDFVSCKQALQELLDSVCHSVPFYLGNQAGPLSLANFADPAVFLPIDLLPADDVLGSGNETNWNEHRSHIIAQGPWHILSPLSRVVTFFLEDHGPLMKTFLRPGQYEWIREQFLRVTILLRIPLADTENADGVSHQFNSSVQGSVDTRVENLARKVRKSAVFMSGP</sequence>
<comment type="caution">
    <text evidence="1">The sequence shown here is derived from an EMBL/GenBank/DDBJ whole genome shotgun (WGS) entry which is preliminary data.</text>
</comment>